<name>A0A9D1NW82_9FIRM</name>
<protein>
    <submittedName>
        <fullName evidence="1">Uncharacterized protein</fullName>
    </submittedName>
</protein>
<reference evidence="1" key="2">
    <citation type="journal article" date="2021" name="PeerJ">
        <title>Extensive microbial diversity within the chicken gut microbiome revealed by metagenomics and culture.</title>
        <authorList>
            <person name="Gilroy R."/>
            <person name="Ravi A."/>
            <person name="Getino M."/>
            <person name="Pursley I."/>
            <person name="Horton D.L."/>
            <person name="Alikhan N.F."/>
            <person name="Baker D."/>
            <person name="Gharbi K."/>
            <person name="Hall N."/>
            <person name="Watson M."/>
            <person name="Adriaenssens E.M."/>
            <person name="Foster-Nyarko E."/>
            <person name="Jarju S."/>
            <person name="Secka A."/>
            <person name="Antonio M."/>
            <person name="Oren A."/>
            <person name="Chaudhuri R.R."/>
            <person name="La Ragione R."/>
            <person name="Hildebrand F."/>
            <person name="Pallen M.J."/>
        </authorList>
    </citation>
    <scope>NUCLEOTIDE SEQUENCE</scope>
    <source>
        <strain evidence="1">ChiBcec2-4451</strain>
    </source>
</reference>
<evidence type="ECO:0000313" key="2">
    <source>
        <dbReference type="Proteomes" id="UP000886723"/>
    </source>
</evidence>
<evidence type="ECO:0000313" key="1">
    <source>
        <dbReference type="EMBL" id="HIV13628.1"/>
    </source>
</evidence>
<accession>A0A9D1NW82</accession>
<dbReference type="AlphaFoldDB" id="A0A9D1NW82"/>
<dbReference type="EMBL" id="DVON01000229">
    <property type="protein sequence ID" value="HIV13628.1"/>
    <property type="molecule type" value="Genomic_DNA"/>
</dbReference>
<comment type="caution">
    <text evidence="1">The sequence shown here is derived from an EMBL/GenBank/DDBJ whole genome shotgun (WGS) entry which is preliminary data.</text>
</comment>
<gene>
    <name evidence="1" type="ORF">IAA63_10885</name>
</gene>
<proteinExistence type="predicted"/>
<sequence length="78" mass="8842">MNEKTVRAEIPYDPVYIPVDDDLYSTLTIGTEEFPFFLSLDNLSDYRDGFANWHNQKEVEIKATAAEKHAGSVAVSFL</sequence>
<reference evidence="1" key="1">
    <citation type="submission" date="2020-10" db="EMBL/GenBank/DDBJ databases">
        <authorList>
            <person name="Gilroy R."/>
        </authorList>
    </citation>
    <scope>NUCLEOTIDE SEQUENCE</scope>
    <source>
        <strain evidence="1">ChiBcec2-4451</strain>
    </source>
</reference>
<organism evidence="1 2">
    <name type="scientific">Candidatus Pullilachnospira stercoravium</name>
    <dbReference type="NCBI Taxonomy" id="2840913"/>
    <lineage>
        <taxon>Bacteria</taxon>
        <taxon>Bacillati</taxon>
        <taxon>Bacillota</taxon>
        <taxon>Clostridia</taxon>
        <taxon>Lachnospirales</taxon>
        <taxon>Lachnospiraceae</taxon>
        <taxon>Lachnospiraceae incertae sedis</taxon>
        <taxon>Candidatus Pullilachnospira</taxon>
    </lineage>
</organism>
<dbReference type="Proteomes" id="UP000886723">
    <property type="component" value="Unassembled WGS sequence"/>
</dbReference>